<evidence type="ECO:0000256" key="1">
    <source>
        <dbReference type="SAM" id="Phobius"/>
    </source>
</evidence>
<dbReference type="Proteomes" id="UP001359485">
    <property type="component" value="Unassembled WGS sequence"/>
</dbReference>
<sequence length="107" mass="12072">MLSRSGRLIPLVRKSLSLNTPAVSSCSKLLVRFDHHGPPADYKFPTMDELPVPCGSWQEDYDNNQRRYNIHLLLGIGVFTITVAVGYYANAFSFYMFPPEKPSPPKP</sequence>
<proteinExistence type="predicted"/>
<dbReference type="InterPro" id="IPR031973">
    <property type="entry name" value="Deltameth_res_prag01"/>
</dbReference>
<dbReference type="PANTHER" id="PTHR22133">
    <property type="entry name" value="AT01821P-RELATED"/>
    <property type="match status" value="1"/>
</dbReference>
<evidence type="ECO:0000313" key="4">
    <source>
        <dbReference type="Proteomes" id="UP001359485"/>
    </source>
</evidence>
<dbReference type="Pfam" id="PF16020">
    <property type="entry name" value="Deltameth_res"/>
    <property type="match status" value="1"/>
</dbReference>
<keyword evidence="1" id="KW-0472">Membrane</keyword>
<protein>
    <recommendedName>
        <fullName evidence="2">Deltamethrin resistance protein prag01 domain-containing protein</fullName>
    </recommendedName>
</protein>
<evidence type="ECO:0000259" key="2">
    <source>
        <dbReference type="Pfam" id="PF16020"/>
    </source>
</evidence>
<organism evidence="3 4">
    <name type="scientific">Polyplax serrata</name>
    <name type="common">Common mouse louse</name>
    <dbReference type="NCBI Taxonomy" id="468196"/>
    <lineage>
        <taxon>Eukaryota</taxon>
        <taxon>Metazoa</taxon>
        <taxon>Ecdysozoa</taxon>
        <taxon>Arthropoda</taxon>
        <taxon>Hexapoda</taxon>
        <taxon>Insecta</taxon>
        <taxon>Pterygota</taxon>
        <taxon>Neoptera</taxon>
        <taxon>Paraneoptera</taxon>
        <taxon>Psocodea</taxon>
        <taxon>Troctomorpha</taxon>
        <taxon>Phthiraptera</taxon>
        <taxon>Anoplura</taxon>
        <taxon>Polyplacidae</taxon>
        <taxon>Polyplax</taxon>
    </lineage>
</organism>
<feature type="transmembrane region" description="Helical" evidence="1">
    <location>
        <begin position="72"/>
        <end position="97"/>
    </location>
</feature>
<dbReference type="EMBL" id="JAWJWF010000001">
    <property type="protein sequence ID" value="KAK6640855.1"/>
    <property type="molecule type" value="Genomic_DNA"/>
</dbReference>
<name>A0ABR1BDQ2_POLSC</name>
<reference evidence="3 4" key="1">
    <citation type="submission" date="2023-09" db="EMBL/GenBank/DDBJ databases">
        <title>Genomes of two closely related lineages of the louse Polyplax serrata with different host specificities.</title>
        <authorList>
            <person name="Martinu J."/>
            <person name="Tarabai H."/>
            <person name="Stefka J."/>
            <person name="Hypsa V."/>
        </authorList>
    </citation>
    <scope>NUCLEOTIDE SEQUENCE [LARGE SCALE GENOMIC DNA]</scope>
    <source>
        <strain evidence="3">98ZLc_SE</strain>
    </source>
</reference>
<comment type="caution">
    <text evidence="3">The sequence shown here is derived from an EMBL/GenBank/DDBJ whole genome shotgun (WGS) entry which is preliminary data.</text>
</comment>
<keyword evidence="1" id="KW-0812">Transmembrane</keyword>
<dbReference type="PANTHER" id="PTHR22133:SF2">
    <property type="entry name" value="AT01821P-RELATED"/>
    <property type="match status" value="1"/>
</dbReference>
<accession>A0ABR1BDQ2</accession>
<keyword evidence="1" id="KW-1133">Transmembrane helix</keyword>
<evidence type="ECO:0000313" key="3">
    <source>
        <dbReference type="EMBL" id="KAK6640855.1"/>
    </source>
</evidence>
<gene>
    <name evidence="3" type="ORF">RUM44_012553</name>
</gene>
<dbReference type="PROSITE" id="PS51257">
    <property type="entry name" value="PROKAR_LIPOPROTEIN"/>
    <property type="match status" value="1"/>
</dbReference>
<feature type="domain" description="Deltamethrin resistance protein prag01" evidence="2">
    <location>
        <begin position="48"/>
        <end position="99"/>
    </location>
</feature>
<keyword evidence="4" id="KW-1185">Reference proteome</keyword>